<sequence>MDSVPFIFCVDVLERLSRGNLFTMADHLSGQWRSAAQRFAELKRYLFVTISKDSEGWCLRMLRHLLHLKASLPHRDVLPSATTVITLEEVLHLATSKEVLLLMDLIVASLPHLLDALLRPTQANPLKSLNLRKTASGDGKRVIL</sequence>
<name>A0AA39IRD7_9BILA</name>
<accession>A0AA39IRD7</accession>
<comment type="caution">
    <text evidence="1">The sequence shown here is derived from an EMBL/GenBank/DDBJ whole genome shotgun (WGS) entry which is preliminary data.</text>
</comment>
<keyword evidence="2" id="KW-1185">Reference proteome</keyword>
<protein>
    <submittedName>
        <fullName evidence="1">Uncharacterized protein</fullName>
    </submittedName>
</protein>
<dbReference type="EMBL" id="JAUCMV010000001">
    <property type="protein sequence ID" value="KAK0428279.1"/>
    <property type="molecule type" value="Genomic_DNA"/>
</dbReference>
<gene>
    <name evidence="1" type="ORF">QR680_010708</name>
</gene>
<dbReference type="Proteomes" id="UP001175271">
    <property type="component" value="Unassembled WGS sequence"/>
</dbReference>
<reference evidence="1" key="1">
    <citation type="submission" date="2023-06" db="EMBL/GenBank/DDBJ databases">
        <title>Genomic analysis of the entomopathogenic nematode Steinernema hermaphroditum.</title>
        <authorList>
            <person name="Schwarz E.M."/>
            <person name="Heppert J.K."/>
            <person name="Baniya A."/>
            <person name="Schwartz H.T."/>
            <person name="Tan C.-H."/>
            <person name="Antoshechkin I."/>
            <person name="Sternberg P.W."/>
            <person name="Goodrich-Blair H."/>
            <person name="Dillman A.R."/>
        </authorList>
    </citation>
    <scope>NUCLEOTIDE SEQUENCE</scope>
    <source>
        <strain evidence="1">PS9179</strain>
        <tissue evidence="1">Whole animal</tissue>
    </source>
</reference>
<proteinExistence type="predicted"/>
<evidence type="ECO:0000313" key="1">
    <source>
        <dbReference type="EMBL" id="KAK0428279.1"/>
    </source>
</evidence>
<evidence type="ECO:0000313" key="2">
    <source>
        <dbReference type="Proteomes" id="UP001175271"/>
    </source>
</evidence>
<dbReference type="AlphaFoldDB" id="A0AA39IRD7"/>
<organism evidence="1 2">
    <name type="scientific">Steinernema hermaphroditum</name>
    <dbReference type="NCBI Taxonomy" id="289476"/>
    <lineage>
        <taxon>Eukaryota</taxon>
        <taxon>Metazoa</taxon>
        <taxon>Ecdysozoa</taxon>
        <taxon>Nematoda</taxon>
        <taxon>Chromadorea</taxon>
        <taxon>Rhabditida</taxon>
        <taxon>Tylenchina</taxon>
        <taxon>Panagrolaimomorpha</taxon>
        <taxon>Strongyloidoidea</taxon>
        <taxon>Steinernematidae</taxon>
        <taxon>Steinernema</taxon>
    </lineage>
</organism>